<keyword evidence="1" id="KW-0378">Hydrolase</keyword>
<dbReference type="InterPro" id="IPR050300">
    <property type="entry name" value="GDXG_lipolytic_enzyme"/>
</dbReference>
<reference evidence="4 5" key="1">
    <citation type="submission" date="2020-01" db="EMBL/GenBank/DDBJ databases">
        <title>Microvirga sp. nov., an arsenate reduction bacterium isolated from Tibet hotspring sediments.</title>
        <authorList>
            <person name="Yuan C.-G."/>
        </authorList>
    </citation>
    <scope>NUCLEOTIDE SEQUENCE [LARGE SCALE GENOMIC DNA]</scope>
    <source>
        <strain evidence="4 5">SYSU G3D203</strain>
    </source>
</reference>
<feature type="domain" description="Peptidase S9 prolyl oligopeptidase catalytic" evidence="2">
    <location>
        <begin position="182"/>
        <end position="237"/>
    </location>
</feature>
<evidence type="ECO:0000256" key="1">
    <source>
        <dbReference type="ARBA" id="ARBA00022801"/>
    </source>
</evidence>
<dbReference type="Gene3D" id="3.40.50.1820">
    <property type="entry name" value="alpha/beta hydrolase"/>
    <property type="match status" value="1"/>
</dbReference>
<evidence type="ECO:0000313" key="5">
    <source>
        <dbReference type="Proteomes" id="UP000818323"/>
    </source>
</evidence>
<dbReference type="PANTHER" id="PTHR48081:SF6">
    <property type="entry name" value="PEPTIDASE S9 PROLYL OLIGOPEPTIDASE CATALYTIC DOMAIN-CONTAINING PROTEIN"/>
    <property type="match status" value="1"/>
</dbReference>
<evidence type="ECO:0000259" key="2">
    <source>
        <dbReference type="Pfam" id="PF00326"/>
    </source>
</evidence>
<accession>A0ABW9YW69</accession>
<evidence type="ECO:0000259" key="3">
    <source>
        <dbReference type="Pfam" id="PF20434"/>
    </source>
</evidence>
<dbReference type="InterPro" id="IPR001375">
    <property type="entry name" value="Peptidase_S9_cat"/>
</dbReference>
<gene>
    <name evidence="4" type="ORF">GR303_08640</name>
</gene>
<comment type="caution">
    <text evidence="4">The sequence shown here is derived from an EMBL/GenBank/DDBJ whole genome shotgun (WGS) entry which is preliminary data.</text>
</comment>
<dbReference type="Pfam" id="PF00326">
    <property type="entry name" value="Peptidase_S9"/>
    <property type="match status" value="1"/>
</dbReference>
<sequence>MPLAEIGSLLPYHTQVRPETVVGSLNRMIDDVGKGRTVFYDIYTEAQKRADPTKEHTGLFFFSGRPGAPFAVISPGGGFSYVGSVHEGFPYAAEISRKGYNAFVLKYRAGQGGAIATQDLAAAITYIFENAEALGVGTQGYSLWGSSAGARMAASIGSHGVARFGGKDLPKPSAVVMAYTAHSDHSADEPPTFVAVGEQDGIAPHSAMERRIAALRKSGTEVEYRKYPNLGHGFGPGTGTSAEGWLVDAIRFWERQ</sequence>
<dbReference type="EMBL" id="JAAAXJ010000003">
    <property type="protein sequence ID" value="NBJ24420.1"/>
    <property type="molecule type" value="Genomic_DNA"/>
</dbReference>
<feature type="domain" description="BD-FAE-like" evidence="3">
    <location>
        <begin position="89"/>
        <end position="159"/>
    </location>
</feature>
<dbReference type="PANTHER" id="PTHR48081">
    <property type="entry name" value="AB HYDROLASE SUPERFAMILY PROTEIN C4A8.06C"/>
    <property type="match status" value="1"/>
</dbReference>
<dbReference type="Pfam" id="PF20434">
    <property type="entry name" value="BD-FAE"/>
    <property type="match status" value="1"/>
</dbReference>
<dbReference type="InterPro" id="IPR049492">
    <property type="entry name" value="BD-FAE-like_dom"/>
</dbReference>
<proteinExistence type="predicted"/>
<dbReference type="InterPro" id="IPR029058">
    <property type="entry name" value="AB_hydrolase_fold"/>
</dbReference>
<keyword evidence="5" id="KW-1185">Reference proteome</keyword>
<evidence type="ECO:0000313" key="4">
    <source>
        <dbReference type="EMBL" id="NBJ24420.1"/>
    </source>
</evidence>
<organism evidence="4 5">
    <name type="scientific">Microvirga arsenatis</name>
    <dbReference type="NCBI Taxonomy" id="2692265"/>
    <lineage>
        <taxon>Bacteria</taxon>
        <taxon>Pseudomonadati</taxon>
        <taxon>Pseudomonadota</taxon>
        <taxon>Alphaproteobacteria</taxon>
        <taxon>Hyphomicrobiales</taxon>
        <taxon>Methylobacteriaceae</taxon>
        <taxon>Microvirga</taxon>
    </lineage>
</organism>
<dbReference type="SUPFAM" id="SSF53474">
    <property type="entry name" value="alpha/beta-Hydrolases"/>
    <property type="match status" value="1"/>
</dbReference>
<protein>
    <submittedName>
        <fullName evidence="4">Prolyl oligopeptidase family serine peptidase</fullName>
    </submittedName>
</protein>
<name>A0ABW9YW69_9HYPH</name>
<dbReference type="Proteomes" id="UP000818323">
    <property type="component" value="Unassembled WGS sequence"/>
</dbReference>